<evidence type="ECO:0008006" key="4">
    <source>
        <dbReference type="Google" id="ProtNLM"/>
    </source>
</evidence>
<name>A0A3T0N6M7_9RHOB</name>
<keyword evidence="1" id="KW-0812">Transmembrane</keyword>
<organism evidence="2 3">
    <name type="scientific">Parasedimentitalea marina</name>
    <dbReference type="NCBI Taxonomy" id="2483033"/>
    <lineage>
        <taxon>Bacteria</taxon>
        <taxon>Pseudomonadati</taxon>
        <taxon>Pseudomonadota</taxon>
        <taxon>Alphaproteobacteria</taxon>
        <taxon>Rhodobacterales</taxon>
        <taxon>Paracoccaceae</taxon>
        <taxon>Parasedimentitalea</taxon>
    </lineage>
</organism>
<accession>A0A3T0N6M7</accession>
<protein>
    <recommendedName>
        <fullName evidence="4">50S ribosomal protein L35</fullName>
    </recommendedName>
</protein>
<keyword evidence="1" id="KW-0472">Membrane</keyword>
<dbReference type="KEGG" id="sedi:EBB79_18395"/>
<feature type="transmembrane region" description="Helical" evidence="1">
    <location>
        <begin position="33"/>
        <end position="50"/>
    </location>
</feature>
<keyword evidence="1" id="KW-1133">Transmembrane helix</keyword>
<reference evidence="2 3" key="1">
    <citation type="submission" date="2018-10" db="EMBL/GenBank/DDBJ databases">
        <title>Parasedimentitalea marina sp. nov., a psychrophilic bacterium isolated from deep seawater of the New Britain Trench.</title>
        <authorList>
            <person name="Cao J."/>
        </authorList>
    </citation>
    <scope>NUCLEOTIDE SEQUENCE [LARGE SCALE GENOMIC DNA]</scope>
    <source>
        <strain evidence="2 3">W43</strain>
    </source>
</reference>
<proteinExistence type="predicted"/>
<dbReference type="Proteomes" id="UP000283063">
    <property type="component" value="Chromosome"/>
</dbReference>
<keyword evidence="3" id="KW-1185">Reference proteome</keyword>
<dbReference type="OrthoDB" id="7875801at2"/>
<evidence type="ECO:0000313" key="3">
    <source>
        <dbReference type="Proteomes" id="UP000283063"/>
    </source>
</evidence>
<dbReference type="RefSeq" id="WP_127750235.1">
    <property type="nucleotide sequence ID" value="NZ_CP033219.1"/>
</dbReference>
<evidence type="ECO:0000256" key="1">
    <source>
        <dbReference type="SAM" id="Phobius"/>
    </source>
</evidence>
<gene>
    <name evidence="2" type="ORF">EBB79_18395</name>
</gene>
<sequence length="73" mass="7860">MDTDLALILGLVIGGFSIPSLLSAMSDRRPPRASALTILIAFGLLLYAMTAKPGGYQMNQIPDVFFSVLGRYL</sequence>
<dbReference type="AlphaFoldDB" id="A0A3T0N6M7"/>
<evidence type="ECO:0000313" key="2">
    <source>
        <dbReference type="EMBL" id="AZV79647.1"/>
    </source>
</evidence>
<dbReference type="EMBL" id="CP033219">
    <property type="protein sequence ID" value="AZV79647.1"/>
    <property type="molecule type" value="Genomic_DNA"/>
</dbReference>